<dbReference type="PANTHER" id="PTHR37938:SF1">
    <property type="entry name" value="BLL0215 PROTEIN"/>
    <property type="match status" value="1"/>
</dbReference>
<protein>
    <recommendedName>
        <fullName evidence="2">YdbS-like PH domain-containing protein</fullName>
    </recommendedName>
</protein>
<gene>
    <name evidence="3" type="ORF">GCM10011503_27800</name>
</gene>
<evidence type="ECO:0000313" key="4">
    <source>
        <dbReference type="Proteomes" id="UP000628854"/>
    </source>
</evidence>
<keyword evidence="1" id="KW-1133">Transmembrane helix</keyword>
<keyword evidence="4" id="KW-1185">Reference proteome</keyword>
<evidence type="ECO:0000313" key="3">
    <source>
        <dbReference type="EMBL" id="GGB77450.1"/>
    </source>
</evidence>
<sequence length="153" mass="17353">MSYINTHLHEGEHVIYRGRFHWLWHARAWAALLIFGWLIIGIIYWIYEMIRLNTTEFAITNRSILLKKGFISAHVTQLSLEAVEGAKLDQGILGRIFGFGGLDIEGRGAGEIDFPTMARPAKFLSALNHAQMKAENAPMERLAEEIDHHDNAA</sequence>
<name>A0ABQ1JXW0_9PROT</name>
<dbReference type="PANTHER" id="PTHR37938">
    <property type="entry name" value="BLL0215 PROTEIN"/>
    <property type="match status" value="1"/>
</dbReference>
<proteinExistence type="predicted"/>
<evidence type="ECO:0000256" key="1">
    <source>
        <dbReference type="SAM" id="Phobius"/>
    </source>
</evidence>
<keyword evidence="1" id="KW-0472">Membrane</keyword>
<feature type="transmembrane region" description="Helical" evidence="1">
    <location>
        <begin position="28"/>
        <end position="47"/>
    </location>
</feature>
<comment type="caution">
    <text evidence="3">The sequence shown here is derived from an EMBL/GenBank/DDBJ whole genome shotgun (WGS) entry which is preliminary data.</text>
</comment>
<feature type="domain" description="YdbS-like PH" evidence="2">
    <location>
        <begin position="54"/>
        <end position="121"/>
    </location>
</feature>
<dbReference type="EMBL" id="BMKF01000002">
    <property type="protein sequence ID" value="GGB77450.1"/>
    <property type="molecule type" value="Genomic_DNA"/>
</dbReference>
<dbReference type="RefSeq" id="WP_084391340.1">
    <property type="nucleotide sequence ID" value="NZ_BMKF01000002.1"/>
</dbReference>
<reference evidence="4" key="1">
    <citation type="journal article" date="2019" name="Int. J. Syst. Evol. Microbiol.">
        <title>The Global Catalogue of Microorganisms (GCM) 10K type strain sequencing project: providing services to taxonomists for standard genome sequencing and annotation.</title>
        <authorList>
            <consortium name="The Broad Institute Genomics Platform"/>
            <consortium name="The Broad Institute Genome Sequencing Center for Infectious Disease"/>
            <person name="Wu L."/>
            <person name="Ma J."/>
        </authorList>
    </citation>
    <scope>NUCLEOTIDE SEQUENCE [LARGE SCALE GENOMIC DNA]</scope>
    <source>
        <strain evidence="4">CGMCC 1.15928</strain>
    </source>
</reference>
<dbReference type="Pfam" id="PF03703">
    <property type="entry name" value="bPH_2"/>
    <property type="match status" value="1"/>
</dbReference>
<accession>A0ABQ1JXW0</accession>
<evidence type="ECO:0000259" key="2">
    <source>
        <dbReference type="Pfam" id="PF03703"/>
    </source>
</evidence>
<organism evidence="3 4">
    <name type="scientific">Henriciella pelagia</name>
    <dbReference type="NCBI Taxonomy" id="1977912"/>
    <lineage>
        <taxon>Bacteria</taxon>
        <taxon>Pseudomonadati</taxon>
        <taxon>Pseudomonadota</taxon>
        <taxon>Alphaproteobacteria</taxon>
        <taxon>Hyphomonadales</taxon>
        <taxon>Hyphomonadaceae</taxon>
        <taxon>Henriciella</taxon>
    </lineage>
</organism>
<dbReference type="Proteomes" id="UP000628854">
    <property type="component" value="Unassembled WGS sequence"/>
</dbReference>
<keyword evidence="1" id="KW-0812">Transmembrane</keyword>
<dbReference type="InterPro" id="IPR005182">
    <property type="entry name" value="YdbS-like_PH"/>
</dbReference>